<dbReference type="GO" id="GO:0046872">
    <property type="term" value="F:metal ion binding"/>
    <property type="evidence" value="ECO:0007669"/>
    <property type="project" value="UniProtKB-KW"/>
</dbReference>
<feature type="binding site" evidence="1">
    <location>
        <position position="258"/>
    </location>
    <ligand>
        <name>Zn(2+)</name>
        <dbReference type="ChEBI" id="CHEBI:29105"/>
    </ligand>
</feature>
<dbReference type="KEGG" id="kal:KALB_6955"/>
<proteinExistence type="predicted"/>
<organism evidence="2 3">
    <name type="scientific">Kutzneria albida DSM 43870</name>
    <dbReference type="NCBI Taxonomy" id="1449976"/>
    <lineage>
        <taxon>Bacteria</taxon>
        <taxon>Bacillati</taxon>
        <taxon>Actinomycetota</taxon>
        <taxon>Actinomycetes</taxon>
        <taxon>Pseudonocardiales</taxon>
        <taxon>Pseudonocardiaceae</taxon>
        <taxon>Kutzneria</taxon>
    </lineage>
</organism>
<name>W5WGI9_9PSEU</name>
<keyword evidence="3" id="KW-1185">Reference proteome</keyword>
<accession>W5WGI9</accession>
<dbReference type="eggNOG" id="COG4403">
    <property type="taxonomic scope" value="Bacteria"/>
</dbReference>
<evidence type="ECO:0000313" key="3">
    <source>
        <dbReference type="Proteomes" id="UP000019225"/>
    </source>
</evidence>
<dbReference type="Gene3D" id="1.50.10.20">
    <property type="match status" value="1"/>
</dbReference>
<dbReference type="Proteomes" id="UP000019225">
    <property type="component" value="Chromosome"/>
</dbReference>
<gene>
    <name evidence="2" type="ORF">KALB_6955</name>
</gene>
<reference evidence="2 3" key="1">
    <citation type="journal article" date="2014" name="BMC Genomics">
        <title>Complete genome sequence of producer of the glycopeptide antibiotic Aculeximycin Kutzneria albida DSM 43870T, a representative of minor genus of Pseudonocardiaceae.</title>
        <authorList>
            <person name="Rebets Y."/>
            <person name="Tokovenko B."/>
            <person name="Lushchyk I."/>
            <person name="Ruckert C."/>
            <person name="Zaburannyi N."/>
            <person name="Bechthold A."/>
            <person name="Kalinowski J."/>
            <person name="Luzhetskyy A."/>
        </authorList>
    </citation>
    <scope>NUCLEOTIDE SEQUENCE [LARGE SCALE GENOMIC DNA]</scope>
    <source>
        <strain evidence="2">DSM 43870</strain>
    </source>
</reference>
<feature type="binding site" evidence="1">
    <location>
        <position position="259"/>
    </location>
    <ligand>
        <name>Zn(2+)</name>
        <dbReference type="ChEBI" id="CHEBI:29105"/>
    </ligand>
</feature>
<dbReference type="SUPFAM" id="SSF158745">
    <property type="entry name" value="LanC-like"/>
    <property type="match status" value="1"/>
</dbReference>
<dbReference type="PATRIC" id="fig|1449976.3.peg.6983"/>
<dbReference type="SMART" id="SM01260">
    <property type="entry name" value="LANC_like"/>
    <property type="match status" value="1"/>
</dbReference>
<dbReference type="STRING" id="1449976.KALB_6955"/>
<dbReference type="AlphaFoldDB" id="W5WGI9"/>
<dbReference type="RefSeq" id="WP_025360173.1">
    <property type="nucleotide sequence ID" value="NZ_CP007155.1"/>
</dbReference>
<keyword evidence="1" id="KW-0479">Metal-binding</keyword>
<dbReference type="InterPro" id="IPR007822">
    <property type="entry name" value="LANC-like"/>
</dbReference>
<evidence type="ECO:0008006" key="4">
    <source>
        <dbReference type="Google" id="ProtNLM"/>
    </source>
</evidence>
<protein>
    <recommendedName>
        <fullName evidence="4">Subtilin biosynthesis protein spaC</fullName>
    </recommendedName>
</protein>
<evidence type="ECO:0000313" key="2">
    <source>
        <dbReference type="EMBL" id="AHI00314.1"/>
    </source>
</evidence>
<sequence length="340" mass="35605">MLSSWTASADEAPDLGPAALAVLLAETGDAAAHSVVRAALPKWLSGAVRPSARVGLHGGMAGTLLGVQLIARLHPPAARLAGRVSAWIEDHLDRHPWRTSPLRYPDYDVISGSAGLALAGVKRGEDHLDRLGSLRVGGHEGDPLSGWIQGGIDTGMAHGAAGVLTARPNRELADWLAAESYRDGLGVLSWARRAREGAPPPPHAVNRQAWCYGTPGIAWALWVGGAREQATEAMLSLCAAWDPEVHLTGSTGDRLGLCHGAAGVLLVADAFARHADLGEAASLRDRVERYLLDRLDTVRELAATDLGLLTGACGVLCALLTVRGGHRGWLSCLGLTPPEG</sequence>
<keyword evidence="1" id="KW-0862">Zinc</keyword>
<dbReference type="GO" id="GO:0031179">
    <property type="term" value="P:peptide modification"/>
    <property type="evidence" value="ECO:0007669"/>
    <property type="project" value="InterPro"/>
</dbReference>
<dbReference type="EMBL" id="CP007155">
    <property type="protein sequence ID" value="AHI00314.1"/>
    <property type="molecule type" value="Genomic_DNA"/>
</dbReference>
<feature type="binding site" evidence="1">
    <location>
        <position position="211"/>
    </location>
    <ligand>
        <name>Zn(2+)</name>
        <dbReference type="ChEBI" id="CHEBI:29105"/>
    </ligand>
</feature>
<evidence type="ECO:0000256" key="1">
    <source>
        <dbReference type="PIRSR" id="PIRSR607822-1"/>
    </source>
</evidence>
<dbReference type="PRINTS" id="PR01950">
    <property type="entry name" value="LANCSUPER"/>
</dbReference>
<dbReference type="Pfam" id="PF05147">
    <property type="entry name" value="LANC_like"/>
    <property type="match status" value="1"/>
</dbReference>
<dbReference type="HOGENOM" id="CLU_071228_0_0_11"/>